<feature type="compositionally biased region" description="Basic and acidic residues" evidence="1">
    <location>
        <begin position="33"/>
        <end position="52"/>
    </location>
</feature>
<gene>
    <name evidence="2" type="ORF">LRP50_15985</name>
</gene>
<keyword evidence="3" id="KW-1185">Reference proteome</keyword>
<comment type="caution">
    <text evidence="2">The sequence shown here is derived from an EMBL/GenBank/DDBJ whole genome shotgun (WGS) entry which is preliminary data.</text>
</comment>
<protein>
    <recommendedName>
        <fullName evidence="4">Lipoprotein</fullName>
    </recommendedName>
</protein>
<dbReference type="Proteomes" id="UP001149400">
    <property type="component" value="Unassembled WGS sequence"/>
</dbReference>
<evidence type="ECO:0000313" key="3">
    <source>
        <dbReference type="Proteomes" id="UP001149400"/>
    </source>
</evidence>
<accession>A0ABT5R312</accession>
<name>A0ABT5R312_9GAMM</name>
<dbReference type="EMBL" id="JAJUBC010000019">
    <property type="protein sequence ID" value="MDD1794634.1"/>
    <property type="molecule type" value="Genomic_DNA"/>
</dbReference>
<evidence type="ECO:0000256" key="1">
    <source>
        <dbReference type="SAM" id="MobiDB-lite"/>
    </source>
</evidence>
<sequence length="65" mass="7131">MKLITLLLVVLFVSTGCRLTSVEGETNDVEIKVKSKDHNDDDKDYSGDKSDGKFCPPGQAKKGRC</sequence>
<proteinExistence type="predicted"/>
<dbReference type="RefSeq" id="WP_274165460.1">
    <property type="nucleotide sequence ID" value="NZ_JAJUBC010000019.1"/>
</dbReference>
<feature type="region of interest" description="Disordered" evidence="1">
    <location>
        <begin position="33"/>
        <end position="65"/>
    </location>
</feature>
<evidence type="ECO:0008006" key="4">
    <source>
        <dbReference type="Google" id="ProtNLM"/>
    </source>
</evidence>
<dbReference type="PROSITE" id="PS51257">
    <property type="entry name" value="PROKAR_LIPOPROTEIN"/>
    <property type="match status" value="1"/>
</dbReference>
<reference evidence="2" key="1">
    <citation type="submission" date="2021-12" db="EMBL/GenBank/DDBJ databases">
        <title>Enterovibrio ZSDZ35 sp. nov. and Enterovibrio ZSDZ42 sp. nov., isolated from coastal seawater in Qingdao.</title>
        <authorList>
            <person name="Zhang P."/>
        </authorList>
    </citation>
    <scope>NUCLEOTIDE SEQUENCE</scope>
    <source>
        <strain evidence="2">ZSDZ42</strain>
    </source>
</reference>
<evidence type="ECO:0000313" key="2">
    <source>
        <dbReference type="EMBL" id="MDD1794634.1"/>
    </source>
</evidence>
<organism evidence="2 3">
    <name type="scientific">Enterovibrio gelatinilyticus</name>
    <dbReference type="NCBI Taxonomy" id="2899819"/>
    <lineage>
        <taxon>Bacteria</taxon>
        <taxon>Pseudomonadati</taxon>
        <taxon>Pseudomonadota</taxon>
        <taxon>Gammaproteobacteria</taxon>
        <taxon>Vibrionales</taxon>
        <taxon>Vibrionaceae</taxon>
        <taxon>Enterovibrio</taxon>
    </lineage>
</organism>